<dbReference type="OrthoDB" id="5769940at2"/>
<name>A0A1H8B480_9BACT</name>
<protein>
    <submittedName>
        <fullName evidence="1">Uncharacterized protein</fullName>
    </submittedName>
</protein>
<gene>
    <name evidence="1" type="ORF">SAMN04489760_14613</name>
</gene>
<dbReference type="STRING" id="43775.SAMN04489760_14613"/>
<organism evidence="1 2">
    <name type="scientific">Syntrophus gentianae</name>
    <dbReference type="NCBI Taxonomy" id="43775"/>
    <lineage>
        <taxon>Bacteria</taxon>
        <taxon>Pseudomonadati</taxon>
        <taxon>Thermodesulfobacteriota</taxon>
        <taxon>Syntrophia</taxon>
        <taxon>Syntrophales</taxon>
        <taxon>Syntrophaceae</taxon>
        <taxon>Syntrophus</taxon>
    </lineage>
</organism>
<reference evidence="1 2" key="1">
    <citation type="submission" date="2016-10" db="EMBL/GenBank/DDBJ databases">
        <authorList>
            <person name="de Groot N.N."/>
        </authorList>
    </citation>
    <scope>NUCLEOTIDE SEQUENCE [LARGE SCALE GENOMIC DNA]</scope>
    <source>
        <strain evidence="1 2">DSM 8423</strain>
    </source>
</reference>
<dbReference type="EMBL" id="FOBS01000046">
    <property type="protein sequence ID" value="SEM77725.1"/>
    <property type="molecule type" value="Genomic_DNA"/>
</dbReference>
<accession>A0A1H8B480</accession>
<dbReference type="AlphaFoldDB" id="A0A1H8B480"/>
<evidence type="ECO:0000313" key="1">
    <source>
        <dbReference type="EMBL" id="SEM77725.1"/>
    </source>
</evidence>
<dbReference type="Proteomes" id="UP000198744">
    <property type="component" value="Unassembled WGS sequence"/>
</dbReference>
<dbReference type="RefSeq" id="WP_093884864.1">
    <property type="nucleotide sequence ID" value="NZ_FOBS01000046.1"/>
</dbReference>
<keyword evidence="2" id="KW-1185">Reference proteome</keyword>
<evidence type="ECO:0000313" key="2">
    <source>
        <dbReference type="Proteomes" id="UP000198744"/>
    </source>
</evidence>
<sequence>MAEVWNDERLKEFVQKTLGCVCPEEVFEKIEVGRHLVEGYSGELTRIVVGDKLLIYVARPDPGNNFADRADLVGLAGKTDRDANKYNRFRLVVAFSEGFTQKDHVSERFFKTFVTDEKMHLHFVSEKLL</sequence>
<proteinExistence type="predicted"/>